<evidence type="ECO:0000256" key="3">
    <source>
        <dbReference type="ARBA" id="ARBA00023004"/>
    </source>
</evidence>
<evidence type="ECO:0000259" key="5">
    <source>
        <dbReference type="Pfam" id="PF00149"/>
    </source>
</evidence>
<sequence length="266" mass="29941">MNTSGRALRILQITDCHLGRTGHSSLLGMDTRASFDSVLELVKQNYPEPDLVLATGDIGQDGSVEAYRYFQDKMSVFSCPVFWFAGNHDNFPAMLEVAGSRGALEKTFASGPWQLIFLNSAVPGKVHGFLRPKELSLLNRTLEATPDKFALIAFHHHPIDTDCQWLNPIGLRNREAFFATIDRYPQVRGVVWGHVHQEMDQRRGDVRLLAAPSTCIQFEPRSREFGVGRESPGYRWLELHPDGRIETGVVRADHIEFEVDMNSGGY</sequence>
<keyword evidence="7" id="KW-1185">Reference proteome</keyword>
<dbReference type="GO" id="GO:0046872">
    <property type="term" value="F:metal ion binding"/>
    <property type="evidence" value="ECO:0007669"/>
    <property type="project" value="UniProtKB-KW"/>
</dbReference>
<proteinExistence type="inferred from homology"/>
<keyword evidence="1" id="KW-0479">Metal-binding</keyword>
<dbReference type="InterPro" id="IPR050884">
    <property type="entry name" value="CNP_phosphodiesterase-III"/>
</dbReference>
<gene>
    <name evidence="6" type="ORF">soil367_03250</name>
</gene>
<evidence type="ECO:0000256" key="4">
    <source>
        <dbReference type="ARBA" id="ARBA00025742"/>
    </source>
</evidence>
<dbReference type="Gene3D" id="3.60.21.10">
    <property type="match status" value="1"/>
</dbReference>
<dbReference type="CDD" id="cd07402">
    <property type="entry name" value="MPP_GpdQ"/>
    <property type="match status" value="1"/>
</dbReference>
<dbReference type="OrthoDB" id="9784378at2"/>
<dbReference type="GO" id="GO:0004115">
    <property type="term" value="F:3',5'-cyclic-AMP phosphodiesterase activity"/>
    <property type="evidence" value="ECO:0007669"/>
    <property type="project" value="UniProtKB-EC"/>
</dbReference>
<accession>A0A4P7XFW1</accession>
<evidence type="ECO:0000256" key="1">
    <source>
        <dbReference type="ARBA" id="ARBA00022723"/>
    </source>
</evidence>
<dbReference type="EC" id="3.1.4.53" evidence="6"/>
<dbReference type="EMBL" id="CP031093">
    <property type="protein sequence ID" value="QCF25032.1"/>
    <property type="molecule type" value="Genomic_DNA"/>
</dbReference>
<feature type="domain" description="Calcineurin-like phosphoesterase" evidence="5">
    <location>
        <begin position="8"/>
        <end position="197"/>
    </location>
</feature>
<dbReference type="InterPro" id="IPR026575">
    <property type="entry name" value="GpdQ/CpdA-like"/>
</dbReference>
<dbReference type="NCBIfam" id="NF008359">
    <property type="entry name" value="PRK11148.1"/>
    <property type="match status" value="1"/>
</dbReference>
<dbReference type="Proteomes" id="UP000298049">
    <property type="component" value="Chromosome"/>
</dbReference>
<dbReference type="AlphaFoldDB" id="A0A4P7XFW1"/>
<dbReference type="SUPFAM" id="SSF56300">
    <property type="entry name" value="Metallo-dependent phosphatases"/>
    <property type="match status" value="1"/>
</dbReference>
<keyword evidence="2 6" id="KW-0378">Hydrolase</keyword>
<comment type="similarity">
    <text evidence="4">Belongs to the cyclic nucleotide phosphodiesterase class-III family.</text>
</comment>
<protein>
    <submittedName>
        <fullName evidence="6">3',5'-cyclic-AMP phosphodiesterase</fullName>
        <ecNumber evidence="6">3.1.4.53</ecNumber>
    </submittedName>
</protein>
<dbReference type="RefSeq" id="WP_136546839.1">
    <property type="nucleotide sequence ID" value="NZ_CP031093.1"/>
</dbReference>
<dbReference type="Pfam" id="PF00149">
    <property type="entry name" value="Metallophos"/>
    <property type="match status" value="1"/>
</dbReference>
<dbReference type="PANTHER" id="PTHR42988">
    <property type="entry name" value="PHOSPHOHYDROLASE"/>
    <property type="match status" value="1"/>
</dbReference>
<evidence type="ECO:0000313" key="6">
    <source>
        <dbReference type="EMBL" id="QCF25032.1"/>
    </source>
</evidence>
<dbReference type="InterPro" id="IPR004843">
    <property type="entry name" value="Calcineurin-like_PHP"/>
</dbReference>
<dbReference type="KEGG" id="hmi:soil367_03250"/>
<name>A0A4P7XFW1_9ALTE</name>
<evidence type="ECO:0000256" key="2">
    <source>
        <dbReference type="ARBA" id="ARBA00022801"/>
    </source>
</evidence>
<dbReference type="InterPro" id="IPR029052">
    <property type="entry name" value="Metallo-depent_PP-like"/>
</dbReference>
<evidence type="ECO:0000313" key="7">
    <source>
        <dbReference type="Proteomes" id="UP000298049"/>
    </source>
</evidence>
<dbReference type="PANTHER" id="PTHR42988:SF2">
    <property type="entry name" value="CYCLIC NUCLEOTIDE PHOSPHODIESTERASE CBUA0032-RELATED"/>
    <property type="match status" value="1"/>
</dbReference>
<organism evidence="6 7">
    <name type="scientific">Hydrocarboniclastica marina</name>
    <dbReference type="NCBI Taxonomy" id="2259620"/>
    <lineage>
        <taxon>Bacteria</taxon>
        <taxon>Pseudomonadati</taxon>
        <taxon>Pseudomonadota</taxon>
        <taxon>Gammaproteobacteria</taxon>
        <taxon>Alteromonadales</taxon>
        <taxon>Alteromonadaceae</taxon>
        <taxon>Hydrocarboniclastica</taxon>
    </lineage>
</organism>
<keyword evidence="3" id="KW-0408">Iron</keyword>
<reference evidence="6 7" key="1">
    <citation type="submission" date="2018-07" db="EMBL/GenBank/DDBJ databases">
        <title>Marsedoiliclastica nanhaica gen. nov. sp. nov., a novel marine hydrocarbonoclastic bacterium isolated from an in-situ enriched hydrocarbon-degrading consortium in deep-sea sediment.</title>
        <authorList>
            <person name="Dong C."/>
            <person name="Ma T."/>
            <person name="Liu R."/>
            <person name="Shao Z."/>
        </authorList>
    </citation>
    <scope>NUCLEOTIDE SEQUENCE [LARGE SCALE GENOMIC DNA]</scope>
    <source>
        <strain evidence="7">soil36-7</strain>
    </source>
</reference>